<dbReference type="Gene3D" id="3.20.20.140">
    <property type="entry name" value="Metal-dependent hydrolases"/>
    <property type="match status" value="1"/>
</dbReference>
<dbReference type="EMBL" id="CP022384">
    <property type="protein sequence ID" value="ATA81379.1"/>
    <property type="molecule type" value="Genomic_DNA"/>
</dbReference>
<dbReference type="NCBIfam" id="TIGR00010">
    <property type="entry name" value="YchF/TatD family DNA exonuclease"/>
    <property type="match status" value="1"/>
</dbReference>
<dbReference type="InterPro" id="IPR001130">
    <property type="entry name" value="TatD-like"/>
</dbReference>
<dbReference type="RefSeq" id="WP_095913255.1">
    <property type="nucleotide sequence ID" value="NZ_CAUUPF010000004.1"/>
</dbReference>
<evidence type="ECO:0000313" key="6">
    <source>
        <dbReference type="Proteomes" id="UP000217276"/>
    </source>
</evidence>
<sequence>MIDTHTHLYSEEFDNDRAAVIARAKAAGVTHCFIPAIDSIYTDRMFALKNDYPDYMFLMNGLHPCNVKENYKEELAHVENLMPTHHFCAIGEIGIDLYWDKTFLKEQQEAFAWQIQLAKKHKLPIVIHCREAFEEVFEVLESEKGDDLFGIFHCFTGTEEQAHRAIGYGLHLGIGGVVTFKNGKLDQFLKNIDLQHLVLETDSPYLAPVPYRGKRNESAYIVQVMQKLSDIYALPESEIERITNANATKIFQL</sequence>
<name>A0A250F8C1_9FLAO</name>
<dbReference type="Proteomes" id="UP000217276">
    <property type="component" value="Chromosome"/>
</dbReference>
<evidence type="ECO:0000313" key="5">
    <source>
        <dbReference type="EMBL" id="ATA81379.1"/>
    </source>
</evidence>
<dbReference type="FunFam" id="3.20.20.140:FF:000005">
    <property type="entry name" value="TatD family hydrolase"/>
    <property type="match status" value="1"/>
</dbReference>
<dbReference type="PANTHER" id="PTHR46124">
    <property type="entry name" value="D-AMINOACYL-TRNA DEACYLASE"/>
    <property type="match status" value="1"/>
</dbReference>
<gene>
    <name evidence="5" type="ORF">CGC53_02945</name>
</gene>
<dbReference type="GO" id="GO:0046872">
    <property type="term" value="F:metal ion binding"/>
    <property type="evidence" value="ECO:0007669"/>
    <property type="project" value="UniProtKB-KW"/>
</dbReference>
<dbReference type="GO" id="GO:0005829">
    <property type="term" value="C:cytosol"/>
    <property type="evidence" value="ECO:0007669"/>
    <property type="project" value="TreeGrafter"/>
</dbReference>
<evidence type="ECO:0000256" key="2">
    <source>
        <dbReference type="ARBA" id="ARBA00022723"/>
    </source>
</evidence>
<proteinExistence type="inferred from homology"/>
<dbReference type="Pfam" id="PF01026">
    <property type="entry name" value="TatD_DNase"/>
    <property type="match status" value="1"/>
</dbReference>
<dbReference type="GO" id="GO:0016788">
    <property type="term" value="F:hydrolase activity, acting on ester bonds"/>
    <property type="evidence" value="ECO:0007669"/>
    <property type="project" value="InterPro"/>
</dbReference>
<keyword evidence="6" id="KW-1185">Reference proteome</keyword>
<dbReference type="GO" id="GO:0004536">
    <property type="term" value="F:DNA nuclease activity"/>
    <property type="evidence" value="ECO:0007669"/>
    <property type="project" value="InterPro"/>
</dbReference>
<keyword evidence="2 4" id="KW-0479">Metal-binding</keyword>
<dbReference type="CDD" id="cd01310">
    <property type="entry name" value="TatD_DNAse"/>
    <property type="match status" value="1"/>
</dbReference>
<feature type="binding site" evidence="4">
    <location>
        <position position="202"/>
    </location>
    <ligand>
        <name>a divalent metal cation</name>
        <dbReference type="ChEBI" id="CHEBI:60240"/>
        <label>1</label>
    </ligand>
</feature>
<feature type="binding site" evidence="4">
    <location>
        <position position="153"/>
    </location>
    <ligand>
        <name>a divalent metal cation</name>
        <dbReference type="ChEBI" id="CHEBI:60240"/>
        <label>2</label>
    </ligand>
</feature>
<evidence type="ECO:0000256" key="1">
    <source>
        <dbReference type="ARBA" id="ARBA00009275"/>
    </source>
</evidence>
<dbReference type="PANTHER" id="PTHR46124:SF4">
    <property type="entry name" value="HYDROLASE TATD"/>
    <property type="match status" value="1"/>
</dbReference>
<organism evidence="5 6">
    <name type="scientific">Capnocytophaga leadbetteri</name>
    <dbReference type="NCBI Taxonomy" id="327575"/>
    <lineage>
        <taxon>Bacteria</taxon>
        <taxon>Pseudomonadati</taxon>
        <taxon>Bacteroidota</taxon>
        <taxon>Flavobacteriia</taxon>
        <taxon>Flavobacteriales</taxon>
        <taxon>Flavobacteriaceae</taxon>
        <taxon>Capnocytophaga</taxon>
    </lineage>
</organism>
<keyword evidence="3 5" id="KW-0378">Hydrolase</keyword>
<reference evidence="6" key="1">
    <citation type="submission" date="2017-06" db="EMBL/GenBank/DDBJ databases">
        <title>Capnocytophaga spp. assemblies.</title>
        <authorList>
            <person name="Gulvik C.A."/>
        </authorList>
    </citation>
    <scope>NUCLEOTIDE SEQUENCE [LARGE SCALE GENOMIC DNA]</scope>
    <source>
        <strain evidence="6">H6253</strain>
    </source>
</reference>
<feature type="binding site" evidence="4">
    <location>
        <position position="92"/>
    </location>
    <ligand>
        <name>a divalent metal cation</name>
        <dbReference type="ChEBI" id="CHEBI:60240"/>
        <label>1</label>
    </ligand>
</feature>
<feature type="binding site" evidence="4">
    <location>
        <position position="5"/>
    </location>
    <ligand>
        <name>a divalent metal cation</name>
        <dbReference type="ChEBI" id="CHEBI:60240"/>
        <label>1</label>
    </ligand>
</feature>
<accession>A0A250F8C1</accession>
<dbReference type="InterPro" id="IPR015991">
    <property type="entry name" value="TatD/YcfH-like"/>
</dbReference>
<evidence type="ECO:0000256" key="4">
    <source>
        <dbReference type="PIRSR" id="PIRSR005902-1"/>
    </source>
</evidence>
<dbReference type="PIRSF" id="PIRSF005902">
    <property type="entry name" value="DNase_TatD"/>
    <property type="match status" value="1"/>
</dbReference>
<dbReference type="InterPro" id="IPR018228">
    <property type="entry name" value="DNase_TatD-rel_CS"/>
</dbReference>
<dbReference type="InterPro" id="IPR032466">
    <property type="entry name" value="Metal_Hydrolase"/>
</dbReference>
<dbReference type="PROSITE" id="PS01090">
    <property type="entry name" value="TATD_2"/>
    <property type="match status" value="1"/>
</dbReference>
<evidence type="ECO:0000256" key="3">
    <source>
        <dbReference type="ARBA" id="ARBA00022801"/>
    </source>
</evidence>
<dbReference type="AlphaFoldDB" id="A0A250F8C1"/>
<dbReference type="SUPFAM" id="SSF51556">
    <property type="entry name" value="Metallo-dependent hydrolases"/>
    <property type="match status" value="1"/>
</dbReference>
<feature type="binding site" evidence="4">
    <location>
        <position position="128"/>
    </location>
    <ligand>
        <name>a divalent metal cation</name>
        <dbReference type="ChEBI" id="CHEBI:60240"/>
        <label>2</label>
    </ligand>
</feature>
<protein>
    <submittedName>
        <fullName evidence="5">Hydrolase TatD</fullName>
    </submittedName>
</protein>
<dbReference type="KEGG" id="clk:CGC53_02945"/>
<comment type="similarity">
    <text evidence="1">Belongs to the metallo-dependent hydrolases superfamily. TatD-type hydrolase family.</text>
</comment>
<feature type="binding site" evidence="4">
    <location>
        <position position="7"/>
    </location>
    <ligand>
        <name>a divalent metal cation</name>
        <dbReference type="ChEBI" id="CHEBI:60240"/>
        <label>1</label>
    </ligand>
</feature>